<feature type="region of interest" description="Disordered" evidence="1">
    <location>
        <begin position="382"/>
        <end position="405"/>
    </location>
</feature>
<dbReference type="AlphaFoldDB" id="A0A0S4IQP5"/>
<organism evidence="3 4">
    <name type="scientific">Bodo saltans</name>
    <name type="common">Flagellated protozoan</name>
    <dbReference type="NCBI Taxonomy" id="75058"/>
    <lineage>
        <taxon>Eukaryota</taxon>
        <taxon>Discoba</taxon>
        <taxon>Euglenozoa</taxon>
        <taxon>Kinetoplastea</taxon>
        <taxon>Metakinetoplastina</taxon>
        <taxon>Eubodonida</taxon>
        <taxon>Bodonidae</taxon>
        <taxon>Bodo</taxon>
    </lineage>
</organism>
<evidence type="ECO:0000313" key="4">
    <source>
        <dbReference type="Proteomes" id="UP000051952"/>
    </source>
</evidence>
<dbReference type="OrthoDB" id="278798at2759"/>
<dbReference type="GO" id="GO:0001510">
    <property type="term" value="P:RNA methylation"/>
    <property type="evidence" value="ECO:0007669"/>
    <property type="project" value="InterPro"/>
</dbReference>
<dbReference type="PANTHER" id="PTHR22807:SF16">
    <property type="entry name" value="SAM-DEPENDENT MTASE RSMB_NOP-TYPE DOMAIN-CONTAINING PROTEIN"/>
    <property type="match status" value="1"/>
</dbReference>
<dbReference type="InterPro" id="IPR049560">
    <property type="entry name" value="MeTrfase_RsmB-F_NOP2_cat"/>
</dbReference>
<dbReference type="EMBL" id="CYKH01000268">
    <property type="protein sequence ID" value="CUF22421.1"/>
    <property type="molecule type" value="Genomic_DNA"/>
</dbReference>
<name>A0A0S4IQP5_BODSA</name>
<dbReference type="OMA" id="NEAIVEW"/>
<proteinExistence type="predicted"/>
<feature type="region of interest" description="Disordered" evidence="1">
    <location>
        <begin position="343"/>
        <end position="365"/>
    </location>
</feature>
<protein>
    <recommendedName>
        <fullName evidence="2">SAM-dependent methyltransferase RsmB-F/NOP2-type catalytic core domain-containing protein</fullName>
    </recommendedName>
</protein>
<dbReference type="Proteomes" id="UP000051952">
    <property type="component" value="Unassembled WGS sequence"/>
</dbReference>
<evidence type="ECO:0000313" key="3">
    <source>
        <dbReference type="EMBL" id="CUF22421.1"/>
    </source>
</evidence>
<dbReference type="PRINTS" id="PR02008">
    <property type="entry name" value="RCMTFAMILY"/>
</dbReference>
<gene>
    <name evidence="3" type="ORF">BSAL_60360</name>
</gene>
<dbReference type="PANTHER" id="PTHR22807">
    <property type="entry name" value="NOP2 YEAST -RELATED NOL1/NOP2/FMU SUN DOMAIN-CONTAINING"/>
    <property type="match status" value="1"/>
</dbReference>
<evidence type="ECO:0000256" key="1">
    <source>
        <dbReference type="SAM" id="MobiDB-lite"/>
    </source>
</evidence>
<dbReference type="SUPFAM" id="SSF53335">
    <property type="entry name" value="S-adenosyl-L-methionine-dependent methyltransferases"/>
    <property type="match status" value="1"/>
</dbReference>
<feature type="region of interest" description="Disordered" evidence="1">
    <location>
        <begin position="271"/>
        <end position="290"/>
    </location>
</feature>
<dbReference type="InterPro" id="IPR023267">
    <property type="entry name" value="RCMT"/>
</dbReference>
<feature type="domain" description="SAM-dependent methyltransferase RsmB-F/NOP2-type catalytic core" evidence="2">
    <location>
        <begin position="407"/>
        <end position="452"/>
    </location>
</feature>
<dbReference type="GO" id="GO:0008173">
    <property type="term" value="F:RNA methyltransferase activity"/>
    <property type="evidence" value="ECO:0007669"/>
    <property type="project" value="InterPro"/>
</dbReference>
<dbReference type="VEuPathDB" id="TriTrypDB:BSAL_60360"/>
<accession>A0A0S4IQP5</accession>
<dbReference type="Pfam" id="PF01189">
    <property type="entry name" value="Methyltr_RsmB-F"/>
    <property type="match status" value="1"/>
</dbReference>
<evidence type="ECO:0000259" key="2">
    <source>
        <dbReference type="Pfam" id="PF01189"/>
    </source>
</evidence>
<feature type="compositionally biased region" description="Basic and acidic residues" evidence="1">
    <location>
        <begin position="271"/>
        <end position="286"/>
    </location>
</feature>
<reference evidence="4" key="1">
    <citation type="submission" date="2015-09" db="EMBL/GenBank/DDBJ databases">
        <authorList>
            <consortium name="Pathogen Informatics"/>
        </authorList>
    </citation>
    <scope>NUCLEOTIDE SEQUENCE [LARGE SCALE GENOMIC DNA]</scope>
    <source>
        <strain evidence="4">Lake Konstanz</strain>
    </source>
</reference>
<keyword evidence="4" id="KW-1185">Reference proteome</keyword>
<sequence length="511" mass="55232">MLTSVSLKHTSIRWVCCKKKEYMQEGQDTAPVAPSSPSLSSSSSLLRDNDDAANFPSTFPKAFVAYCQANNISSSVFQNVPWDCIRNTRYIRIRPSLTAHDHQQRRLVVEAISGAQAVPWLPCQAFRIPRSIPMAELKNHQEYVCPMDAASMAAVVALQVQAGDRVLDLCCCPGMKSLLIADALLSAYASGKDDGSLARSNLGSVVGVDVNIDRLMVARSLIASKYKMQHAVSLVCCDGRFYDPSGMMAGAIASASMDPKAVEQRVKNARKFADRERKRQRERVEQLDNIPPPAVPSPYFVLFSDAEAAVLKAFKANQNPTSLLFDKVLVDVECTHDGSLFHLDLPADPPGASGEEEGEKRSSASIGITNTHRMERMNYMGASDEHNGKVGSISEEDGNHSSSGASSELHALQLNLLARGFECLKPGGILVYSTCSFSVGQNEAIVESFMKALHCGKTELVCVPLVPFAPRHSAKADDVAPLLSLQSAATAHALSEVMTLTTQSIDVDLAA</sequence>
<dbReference type="InterPro" id="IPR029063">
    <property type="entry name" value="SAM-dependent_MTases_sf"/>
</dbReference>
<dbReference type="Gene3D" id="3.40.50.150">
    <property type="entry name" value="Vaccinia Virus protein VP39"/>
    <property type="match status" value="1"/>
</dbReference>
<feature type="non-terminal residue" evidence="3">
    <location>
        <position position="511"/>
    </location>
</feature>